<evidence type="ECO:0000313" key="2">
    <source>
        <dbReference type="EMBL" id="CAD9555984.1"/>
    </source>
</evidence>
<name>A0A7S2NS25_9EUKA</name>
<proteinExistence type="predicted"/>
<feature type="compositionally biased region" description="Acidic residues" evidence="1">
    <location>
        <begin position="35"/>
        <end position="44"/>
    </location>
</feature>
<feature type="compositionally biased region" description="Basic and acidic residues" evidence="1">
    <location>
        <begin position="10"/>
        <end position="34"/>
    </location>
</feature>
<protein>
    <submittedName>
        <fullName evidence="2">Uncharacterized protein</fullName>
    </submittedName>
</protein>
<feature type="region of interest" description="Disordered" evidence="1">
    <location>
        <begin position="1"/>
        <end position="87"/>
    </location>
</feature>
<accession>A0A7S2NS25</accession>
<evidence type="ECO:0000256" key="1">
    <source>
        <dbReference type="SAM" id="MobiDB-lite"/>
    </source>
</evidence>
<feature type="compositionally biased region" description="Polar residues" evidence="1">
    <location>
        <begin position="45"/>
        <end position="55"/>
    </location>
</feature>
<dbReference type="AlphaFoldDB" id="A0A7S2NS25"/>
<reference evidence="2" key="1">
    <citation type="submission" date="2021-01" db="EMBL/GenBank/DDBJ databases">
        <authorList>
            <person name="Corre E."/>
            <person name="Pelletier E."/>
            <person name="Niang G."/>
            <person name="Scheremetjew M."/>
            <person name="Finn R."/>
            <person name="Kale V."/>
            <person name="Holt S."/>
            <person name="Cochrane G."/>
            <person name="Meng A."/>
            <person name="Brown T."/>
            <person name="Cohen L."/>
        </authorList>
    </citation>
    <scope>NUCLEOTIDE SEQUENCE</scope>
    <source>
        <strain evidence="2">UTEX LB 985</strain>
    </source>
</reference>
<feature type="compositionally biased region" description="Polar residues" evidence="1">
    <location>
        <begin position="67"/>
        <end position="78"/>
    </location>
</feature>
<feature type="region of interest" description="Disordered" evidence="1">
    <location>
        <begin position="102"/>
        <end position="136"/>
    </location>
</feature>
<dbReference type="EMBL" id="HBGU01086589">
    <property type="protein sequence ID" value="CAD9555984.1"/>
    <property type="molecule type" value="Transcribed_RNA"/>
</dbReference>
<sequence length="136" mass="14983">MMGGVLPHHSPQDAERDAERDAVTDTERERRLEVEGVEVDEESSTEISPDESASSEVDEGEEDHDVSSSARSTHNANPNPHDLPPSMLEALRNITVPHQAMSQRSAGLMPYRSPLPDRWTSPDPLCPFLDGEAKTI</sequence>
<organism evidence="2">
    <name type="scientific">Haptolina brevifila</name>
    <dbReference type="NCBI Taxonomy" id="156173"/>
    <lineage>
        <taxon>Eukaryota</taxon>
        <taxon>Haptista</taxon>
        <taxon>Haptophyta</taxon>
        <taxon>Prymnesiophyceae</taxon>
        <taxon>Prymnesiales</taxon>
        <taxon>Prymnesiaceae</taxon>
        <taxon>Haptolina</taxon>
    </lineage>
</organism>
<gene>
    <name evidence="2" type="ORF">CBRE1094_LOCUS47272</name>
</gene>